<reference evidence="1" key="2">
    <citation type="submission" date="2021-04" db="EMBL/GenBank/DDBJ databases">
        <authorList>
            <person name="Gilroy R."/>
        </authorList>
    </citation>
    <scope>NUCLEOTIDE SEQUENCE</scope>
    <source>
        <strain evidence="1">ChiGjej1B1-1692</strain>
    </source>
</reference>
<dbReference type="InterPro" id="IPR016142">
    <property type="entry name" value="Citrate_synth-like_lrg_a-sub"/>
</dbReference>
<dbReference type="SUPFAM" id="SSF48256">
    <property type="entry name" value="Citrate synthase"/>
    <property type="match status" value="1"/>
</dbReference>
<gene>
    <name evidence="1" type="ORF">H9757_07400</name>
</gene>
<dbReference type="EMBL" id="DWWK01000109">
    <property type="protein sequence ID" value="HJC38869.1"/>
    <property type="molecule type" value="Genomic_DNA"/>
</dbReference>
<organism evidence="1 2">
    <name type="scientific">Candidatus Mediterraneibacter faecigallinarum</name>
    <dbReference type="NCBI Taxonomy" id="2838669"/>
    <lineage>
        <taxon>Bacteria</taxon>
        <taxon>Bacillati</taxon>
        <taxon>Bacillota</taxon>
        <taxon>Clostridia</taxon>
        <taxon>Lachnospirales</taxon>
        <taxon>Lachnospiraceae</taxon>
        <taxon>Mediterraneibacter</taxon>
    </lineage>
</organism>
<evidence type="ECO:0000313" key="1">
    <source>
        <dbReference type="EMBL" id="HJC38869.1"/>
    </source>
</evidence>
<dbReference type="AlphaFoldDB" id="A0A9D2NVZ1"/>
<protein>
    <submittedName>
        <fullName evidence="1">Uncharacterized protein</fullName>
    </submittedName>
</protein>
<proteinExistence type="predicted"/>
<name>A0A9D2NVZ1_9FIRM</name>
<evidence type="ECO:0000313" key="2">
    <source>
        <dbReference type="Proteomes" id="UP000823894"/>
    </source>
</evidence>
<comment type="caution">
    <text evidence="1">The sequence shown here is derived from an EMBL/GenBank/DDBJ whole genome shotgun (WGS) entry which is preliminary data.</text>
</comment>
<reference evidence="1" key="1">
    <citation type="journal article" date="2021" name="PeerJ">
        <title>Extensive microbial diversity within the chicken gut microbiome revealed by metagenomics and culture.</title>
        <authorList>
            <person name="Gilroy R."/>
            <person name="Ravi A."/>
            <person name="Getino M."/>
            <person name="Pursley I."/>
            <person name="Horton D.L."/>
            <person name="Alikhan N.F."/>
            <person name="Baker D."/>
            <person name="Gharbi K."/>
            <person name="Hall N."/>
            <person name="Watson M."/>
            <person name="Adriaenssens E.M."/>
            <person name="Foster-Nyarko E."/>
            <person name="Jarju S."/>
            <person name="Secka A."/>
            <person name="Antonio M."/>
            <person name="Oren A."/>
            <person name="Chaudhuri R.R."/>
            <person name="La Ragione R."/>
            <person name="Hildebrand F."/>
            <person name="Pallen M.J."/>
        </authorList>
    </citation>
    <scope>NUCLEOTIDE SEQUENCE</scope>
    <source>
        <strain evidence="1">ChiGjej1B1-1692</strain>
    </source>
</reference>
<sequence>MAYLLLFGEYPDEEEAEAFVRILGEARELPQNFTRDVIMKAPTKDIMNNIPEIPEGSSVSINRQSVRKAGC</sequence>
<dbReference type="GO" id="GO:0046912">
    <property type="term" value="F:acyltransferase activity, acyl groups converted into alkyl on transfer"/>
    <property type="evidence" value="ECO:0007669"/>
    <property type="project" value="InterPro"/>
</dbReference>
<dbReference type="InterPro" id="IPR036969">
    <property type="entry name" value="Citrate_synthase_sf"/>
</dbReference>
<dbReference type="Proteomes" id="UP000823894">
    <property type="component" value="Unassembled WGS sequence"/>
</dbReference>
<dbReference type="Gene3D" id="1.10.580.10">
    <property type="entry name" value="Citrate Synthase, domain 1"/>
    <property type="match status" value="1"/>
</dbReference>
<accession>A0A9D2NVZ1</accession>